<gene>
    <name evidence="1" type="ORF">GNZ13_09510</name>
</gene>
<keyword evidence="2" id="KW-1185">Reference proteome</keyword>
<dbReference type="EMBL" id="WOEZ01000043">
    <property type="protein sequence ID" value="NPT54839.1"/>
    <property type="molecule type" value="Genomic_DNA"/>
</dbReference>
<comment type="caution">
    <text evidence="1">The sequence shown here is derived from an EMBL/GenBank/DDBJ whole genome shotgun (WGS) entry which is preliminary data.</text>
</comment>
<dbReference type="Proteomes" id="UP000655523">
    <property type="component" value="Unassembled WGS sequence"/>
</dbReference>
<evidence type="ECO:0000313" key="2">
    <source>
        <dbReference type="Proteomes" id="UP000655523"/>
    </source>
</evidence>
<accession>A0A972SHB3</accession>
<evidence type="ECO:0000313" key="1">
    <source>
        <dbReference type="EMBL" id="NPT54839.1"/>
    </source>
</evidence>
<name>A0A972SHB3_9BURK</name>
<organism evidence="1 2">
    <name type="scientific">Paraburkholderia elongata</name>
    <dbReference type="NCBI Taxonomy" id="2675747"/>
    <lineage>
        <taxon>Bacteria</taxon>
        <taxon>Pseudomonadati</taxon>
        <taxon>Pseudomonadota</taxon>
        <taxon>Betaproteobacteria</taxon>
        <taxon>Burkholderiales</taxon>
        <taxon>Burkholderiaceae</taxon>
        <taxon>Paraburkholderia</taxon>
    </lineage>
</organism>
<sequence>MFNEPTFGIQKPVAVAVDVGYALPKYAFMRDGEVSTGSFPSISVRAPQTALTADQELPVSNLTFNDDRSATHV</sequence>
<dbReference type="RefSeq" id="WP_172162653.1">
    <property type="nucleotide sequence ID" value="NZ_WOEZ01000043.1"/>
</dbReference>
<reference evidence="1 2" key="1">
    <citation type="submission" date="2019-11" db="EMBL/GenBank/DDBJ databases">
        <title>Metabolism of dissolved organic matter in forest soils.</title>
        <authorList>
            <person name="Cyle K.T."/>
            <person name="Wilhelm R.C."/>
            <person name="Martinez C.E."/>
        </authorList>
    </citation>
    <scope>NUCLEOTIDE SEQUENCE [LARGE SCALE GENOMIC DNA]</scope>
    <source>
        <strain evidence="1 2">5N</strain>
    </source>
</reference>
<protein>
    <submittedName>
        <fullName evidence="1">Uncharacterized protein</fullName>
    </submittedName>
</protein>
<proteinExistence type="predicted"/>
<dbReference type="AlphaFoldDB" id="A0A972SHB3"/>